<dbReference type="EMBL" id="WBVQ01000001">
    <property type="protein sequence ID" value="KAB2817163.1"/>
    <property type="molecule type" value="Genomic_DNA"/>
</dbReference>
<dbReference type="Proteomes" id="UP000484164">
    <property type="component" value="Unassembled WGS sequence"/>
</dbReference>
<feature type="signal peptide" evidence="1">
    <location>
        <begin position="1"/>
        <end position="18"/>
    </location>
</feature>
<comment type="caution">
    <text evidence="2">The sequence shown here is derived from an EMBL/GenBank/DDBJ whole genome shotgun (WGS) entry which is preliminary data.</text>
</comment>
<evidence type="ECO:0000313" key="3">
    <source>
        <dbReference type="Proteomes" id="UP000484164"/>
    </source>
</evidence>
<sequence length="129" mass="14391">MKRILLTFAVLFGGLTYAQDQTVTVEREQPKVEFTTTGSVTSHTDSGIIVLEEGGRVDNFFNLKFIEASGVIEINPENQTLVAHGVTRMDWFQAPVLHMKQSDLATHLENRSVVVEYMASGDLNVSFEE</sequence>
<evidence type="ECO:0000256" key="1">
    <source>
        <dbReference type="SAM" id="SignalP"/>
    </source>
</evidence>
<accession>A0A6L3ZHQ2</accession>
<feature type="chain" id="PRO_5026708582" evidence="1">
    <location>
        <begin position="19"/>
        <end position="129"/>
    </location>
</feature>
<name>A0A6L3ZHQ2_9FLAO</name>
<organism evidence="2 3">
    <name type="scientific">Phaeocystidibacter marisrubri</name>
    <dbReference type="NCBI Taxonomy" id="1577780"/>
    <lineage>
        <taxon>Bacteria</taxon>
        <taxon>Pseudomonadati</taxon>
        <taxon>Bacteroidota</taxon>
        <taxon>Flavobacteriia</taxon>
        <taxon>Flavobacteriales</taxon>
        <taxon>Phaeocystidibacteraceae</taxon>
        <taxon>Phaeocystidibacter</taxon>
    </lineage>
</organism>
<dbReference type="RefSeq" id="WP_151691733.1">
    <property type="nucleotide sequence ID" value="NZ_BMGX01000002.1"/>
</dbReference>
<evidence type="ECO:0000313" key="2">
    <source>
        <dbReference type="EMBL" id="KAB2817163.1"/>
    </source>
</evidence>
<protein>
    <submittedName>
        <fullName evidence="2">Uncharacterized protein</fullName>
    </submittedName>
</protein>
<dbReference type="AlphaFoldDB" id="A0A6L3ZHQ2"/>
<reference evidence="2 3" key="1">
    <citation type="submission" date="2019-10" db="EMBL/GenBank/DDBJ databases">
        <title>Genome sequence of Phaeocystidibacter marisrubri JCM30614 (type strain).</title>
        <authorList>
            <person name="Bowman J.P."/>
        </authorList>
    </citation>
    <scope>NUCLEOTIDE SEQUENCE [LARGE SCALE GENOMIC DNA]</scope>
    <source>
        <strain evidence="2 3">JCM 30614</strain>
    </source>
</reference>
<proteinExistence type="predicted"/>
<keyword evidence="1" id="KW-0732">Signal</keyword>
<keyword evidence="3" id="KW-1185">Reference proteome</keyword>
<gene>
    <name evidence="2" type="ORF">F8C82_01835</name>
</gene>